<evidence type="ECO:0000313" key="2">
    <source>
        <dbReference type="Proteomes" id="UP000182649"/>
    </source>
</evidence>
<accession>A0A1I7IFC0</accession>
<name>A0A1I7IFC0_9PROT</name>
<sequence>MHVNSLESVFRPIPRKVARIADVIGEIIGFPPMRKFGSRILAVERWVATGYVAVAVILEDASCIWIVKIRISNASSSCLNNRDRI</sequence>
<gene>
    <name evidence="1" type="ORF">SAMN05216417_1197</name>
</gene>
<dbReference type="Proteomes" id="UP000182649">
    <property type="component" value="Unassembled WGS sequence"/>
</dbReference>
<dbReference type="EMBL" id="FPBZ01000019">
    <property type="protein sequence ID" value="SFU71576.1"/>
    <property type="molecule type" value="Genomic_DNA"/>
</dbReference>
<proteinExistence type="predicted"/>
<reference evidence="1 2" key="1">
    <citation type="submission" date="2016-10" db="EMBL/GenBank/DDBJ databases">
        <authorList>
            <person name="de Groot N.N."/>
        </authorList>
    </citation>
    <scope>NUCLEOTIDE SEQUENCE [LARGE SCALE GENOMIC DNA]</scope>
    <source>
        <strain evidence="1 2">Nl14</strain>
    </source>
</reference>
<organism evidence="1 2">
    <name type="scientific">Nitrosospira multiformis</name>
    <dbReference type="NCBI Taxonomy" id="1231"/>
    <lineage>
        <taxon>Bacteria</taxon>
        <taxon>Pseudomonadati</taxon>
        <taxon>Pseudomonadota</taxon>
        <taxon>Betaproteobacteria</taxon>
        <taxon>Nitrosomonadales</taxon>
        <taxon>Nitrosomonadaceae</taxon>
        <taxon>Nitrosospira</taxon>
    </lineage>
</organism>
<evidence type="ECO:0000313" key="1">
    <source>
        <dbReference type="EMBL" id="SFU71576.1"/>
    </source>
</evidence>
<protein>
    <submittedName>
        <fullName evidence="1">Uncharacterized protein</fullName>
    </submittedName>
</protein>
<dbReference type="AlphaFoldDB" id="A0A1I7IFC0"/>